<gene>
    <name evidence="1" type="ORF">AAFF_G00153580</name>
</gene>
<comment type="caution">
    <text evidence="1">The sequence shown here is derived from an EMBL/GenBank/DDBJ whole genome shotgun (WGS) entry which is preliminary data.</text>
</comment>
<evidence type="ECO:0000313" key="1">
    <source>
        <dbReference type="EMBL" id="KAJ8411720.1"/>
    </source>
</evidence>
<evidence type="ECO:0000313" key="2">
    <source>
        <dbReference type="Proteomes" id="UP001221898"/>
    </source>
</evidence>
<reference evidence="1" key="1">
    <citation type="journal article" date="2023" name="Science">
        <title>Genome structures resolve the early diversification of teleost fishes.</title>
        <authorList>
            <person name="Parey E."/>
            <person name="Louis A."/>
            <person name="Montfort J."/>
            <person name="Bouchez O."/>
            <person name="Roques C."/>
            <person name="Iampietro C."/>
            <person name="Lluch J."/>
            <person name="Castinel A."/>
            <person name="Donnadieu C."/>
            <person name="Desvignes T."/>
            <person name="Floi Bucao C."/>
            <person name="Jouanno E."/>
            <person name="Wen M."/>
            <person name="Mejri S."/>
            <person name="Dirks R."/>
            <person name="Jansen H."/>
            <person name="Henkel C."/>
            <person name="Chen W.J."/>
            <person name="Zahm M."/>
            <person name="Cabau C."/>
            <person name="Klopp C."/>
            <person name="Thompson A.W."/>
            <person name="Robinson-Rechavi M."/>
            <person name="Braasch I."/>
            <person name="Lecointre G."/>
            <person name="Bobe J."/>
            <person name="Postlethwait J.H."/>
            <person name="Berthelot C."/>
            <person name="Roest Crollius H."/>
            <person name="Guiguen Y."/>
        </authorList>
    </citation>
    <scope>NUCLEOTIDE SEQUENCE</scope>
    <source>
        <strain evidence="1">NC1722</strain>
    </source>
</reference>
<protein>
    <submittedName>
        <fullName evidence="1">Uncharacterized protein</fullName>
    </submittedName>
</protein>
<sequence length="106" mass="10907">MTMRTSSGHGGRCRLEPIVLGTRCSALRLSMPGGIGSYGLTVGHGQDRMPSLQCLSVFGETMLCHGGRGPQHVQGAGGGKGTLRKIKTKAGTNGQGVIKIKGEGSE</sequence>
<proteinExistence type="predicted"/>
<dbReference type="EMBL" id="JAINUG010000021">
    <property type="protein sequence ID" value="KAJ8411720.1"/>
    <property type="molecule type" value="Genomic_DNA"/>
</dbReference>
<dbReference type="Proteomes" id="UP001221898">
    <property type="component" value="Unassembled WGS sequence"/>
</dbReference>
<accession>A0AAD7WWL3</accession>
<organism evidence="1 2">
    <name type="scientific">Aldrovandia affinis</name>
    <dbReference type="NCBI Taxonomy" id="143900"/>
    <lineage>
        <taxon>Eukaryota</taxon>
        <taxon>Metazoa</taxon>
        <taxon>Chordata</taxon>
        <taxon>Craniata</taxon>
        <taxon>Vertebrata</taxon>
        <taxon>Euteleostomi</taxon>
        <taxon>Actinopterygii</taxon>
        <taxon>Neopterygii</taxon>
        <taxon>Teleostei</taxon>
        <taxon>Notacanthiformes</taxon>
        <taxon>Halosauridae</taxon>
        <taxon>Aldrovandia</taxon>
    </lineage>
</organism>
<name>A0AAD7WWL3_9TELE</name>
<keyword evidence="2" id="KW-1185">Reference proteome</keyword>
<dbReference type="AlphaFoldDB" id="A0AAD7WWL3"/>